<name>A0A2P2PV24_RHIMU</name>
<dbReference type="EMBL" id="GGEC01078091">
    <property type="protein sequence ID" value="MBX58575.1"/>
    <property type="molecule type" value="Transcribed_RNA"/>
</dbReference>
<feature type="transmembrane region" description="Helical" evidence="1">
    <location>
        <begin position="12"/>
        <end position="31"/>
    </location>
</feature>
<keyword evidence="1" id="KW-0812">Transmembrane</keyword>
<protein>
    <submittedName>
        <fullName evidence="2">Uncharacterized protein</fullName>
    </submittedName>
</protein>
<evidence type="ECO:0000313" key="2">
    <source>
        <dbReference type="EMBL" id="MBX58575.1"/>
    </source>
</evidence>
<organism evidence="2">
    <name type="scientific">Rhizophora mucronata</name>
    <name type="common">Asiatic mangrove</name>
    <dbReference type="NCBI Taxonomy" id="61149"/>
    <lineage>
        <taxon>Eukaryota</taxon>
        <taxon>Viridiplantae</taxon>
        <taxon>Streptophyta</taxon>
        <taxon>Embryophyta</taxon>
        <taxon>Tracheophyta</taxon>
        <taxon>Spermatophyta</taxon>
        <taxon>Magnoliopsida</taxon>
        <taxon>eudicotyledons</taxon>
        <taxon>Gunneridae</taxon>
        <taxon>Pentapetalae</taxon>
        <taxon>rosids</taxon>
        <taxon>fabids</taxon>
        <taxon>Malpighiales</taxon>
        <taxon>Rhizophoraceae</taxon>
        <taxon>Rhizophora</taxon>
    </lineage>
</organism>
<proteinExistence type="predicted"/>
<accession>A0A2P2PV24</accession>
<evidence type="ECO:0000256" key="1">
    <source>
        <dbReference type="SAM" id="Phobius"/>
    </source>
</evidence>
<dbReference type="AlphaFoldDB" id="A0A2P2PV24"/>
<keyword evidence="1" id="KW-0472">Membrane</keyword>
<keyword evidence="1" id="KW-1133">Transmembrane helix</keyword>
<reference evidence="2" key="1">
    <citation type="submission" date="2018-02" db="EMBL/GenBank/DDBJ databases">
        <title>Rhizophora mucronata_Transcriptome.</title>
        <authorList>
            <person name="Meera S.P."/>
            <person name="Sreeshan A."/>
            <person name="Augustine A."/>
        </authorList>
    </citation>
    <scope>NUCLEOTIDE SEQUENCE</scope>
    <source>
        <tissue evidence="2">Leaf</tissue>
    </source>
</reference>
<sequence length="48" mass="5466">MMVNTVPIIRTSAVMFAGGVLFFNSLILWGFSLPMRMVFSIINIREDE</sequence>